<name>A0ABW4EC86_9RHOB</name>
<proteinExistence type="predicted"/>
<keyword evidence="2" id="KW-1185">Reference proteome</keyword>
<accession>A0ABW4EC86</accession>
<gene>
    <name evidence="1" type="ORF">ACFTOW_02175</name>
</gene>
<evidence type="ECO:0000313" key="2">
    <source>
        <dbReference type="Proteomes" id="UP001597186"/>
    </source>
</evidence>
<sequence length="199" mass="22706">MSSAISSLLRTILFIQLPRNVYSGGFPSHNTILTMLEGIVENRFQLRWDEEELARAFKVTTKDVREYLTDGRRVSFIIERRLMWENPGWKLAPSEGAGYDLLDPHGGMWEVRSITRQGVYFNPSNQVGSGRKFNEDGFQSKMSGIKGFILSDIVGFPLVDVYVVPVENVVRWHAARALGANAKVSRKKFLEEMVRDIEH</sequence>
<evidence type="ECO:0000313" key="1">
    <source>
        <dbReference type="EMBL" id="MFD1508211.1"/>
    </source>
</evidence>
<dbReference type="EMBL" id="JBHUDD010000025">
    <property type="protein sequence ID" value="MFD1508211.1"/>
    <property type="molecule type" value="Genomic_DNA"/>
</dbReference>
<protein>
    <submittedName>
        <fullName evidence="1">Uncharacterized protein</fullName>
    </submittedName>
</protein>
<dbReference type="Proteomes" id="UP001597186">
    <property type="component" value="Unassembled WGS sequence"/>
</dbReference>
<comment type="caution">
    <text evidence="1">The sequence shown here is derived from an EMBL/GenBank/DDBJ whole genome shotgun (WGS) entry which is preliminary data.</text>
</comment>
<reference evidence="2" key="1">
    <citation type="journal article" date="2019" name="Int. J. Syst. Evol. Microbiol.">
        <title>The Global Catalogue of Microorganisms (GCM) 10K type strain sequencing project: providing services to taxonomists for standard genome sequencing and annotation.</title>
        <authorList>
            <consortium name="The Broad Institute Genomics Platform"/>
            <consortium name="The Broad Institute Genome Sequencing Center for Infectious Disease"/>
            <person name="Wu L."/>
            <person name="Ma J."/>
        </authorList>
    </citation>
    <scope>NUCLEOTIDE SEQUENCE [LARGE SCALE GENOMIC DNA]</scope>
    <source>
        <strain evidence="2">CGMCC 1.12477</strain>
    </source>
</reference>
<organism evidence="1 2">
    <name type="scientific">Lacimonas salitolerans</name>
    <dbReference type="NCBI Taxonomy" id="1323750"/>
    <lineage>
        <taxon>Bacteria</taxon>
        <taxon>Pseudomonadati</taxon>
        <taxon>Pseudomonadota</taxon>
        <taxon>Alphaproteobacteria</taxon>
        <taxon>Rhodobacterales</taxon>
        <taxon>Paracoccaceae</taxon>
        <taxon>Lacimonas</taxon>
    </lineage>
</organism>
<dbReference type="RefSeq" id="WP_379912611.1">
    <property type="nucleotide sequence ID" value="NZ_JBHUDD010000025.1"/>
</dbReference>